<dbReference type="EMBL" id="CP018176">
    <property type="protein sequence ID" value="AUJ29722.1"/>
    <property type="molecule type" value="Genomic_DNA"/>
</dbReference>
<evidence type="ECO:0000313" key="5">
    <source>
        <dbReference type="EMBL" id="AUJ29722.1"/>
    </source>
</evidence>
<dbReference type="RefSeq" id="WP_141053408.1">
    <property type="nucleotide sequence ID" value="NZ_CP018176.1"/>
</dbReference>
<organism evidence="5 6">
    <name type="scientific">Liquorilactobacillus hordei</name>
    <dbReference type="NCBI Taxonomy" id="468911"/>
    <lineage>
        <taxon>Bacteria</taxon>
        <taxon>Bacillati</taxon>
        <taxon>Bacillota</taxon>
        <taxon>Bacilli</taxon>
        <taxon>Lactobacillales</taxon>
        <taxon>Lactobacillaceae</taxon>
        <taxon>Liquorilactobacillus</taxon>
    </lineage>
</organism>
<evidence type="ECO:0000256" key="3">
    <source>
        <dbReference type="SAM" id="Phobius"/>
    </source>
</evidence>
<evidence type="ECO:0000256" key="2">
    <source>
        <dbReference type="PROSITE-ProRule" id="PRU00335"/>
    </source>
</evidence>
<dbReference type="Proteomes" id="UP000314960">
    <property type="component" value="Chromosome"/>
</dbReference>
<dbReference type="PANTHER" id="PTHR43479">
    <property type="entry name" value="ACREF/ENVCD OPERON REPRESSOR-RELATED"/>
    <property type="match status" value="1"/>
</dbReference>
<dbReference type="AlphaFoldDB" id="A0A3S6QNY1"/>
<reference evidence="5 6" key="1">
    <citation type="submission" date="2016-11" db="EMBL/GenBank/DDBJ databases">
        <title>Interaction between Lactobacillus species and yeast in water kefir.</title>
        <authorList>
            <person name="Behr J."/>
            <person name="Xu D."/>
            <person name="Vogel R.F."/>
        </authorList>
    </citation>
    <scope>NUCLEOTIDE SEQUENCE [LARGE SCALE GENOMIC DNA]</scope>
    <source>
        <strain evidence="5 6">TMW 1.1822</strain>
    </source>
</reference>
<evidence type="ECO:0000259" key="4">
    <source>
        <dbReference type="PROSITE" id="PS50977"/>
    </source>
</evidence>
<feature type="DNA-binding region" description="H-T-H motif" evidence="2">
    <location>
        <begin position="31"/>
        <end position="50"/>
    </location>
</feature>
<dbReference type="Pfam" id="PF14278">
    <property type="entry name" value="TetR_C_8"/>
    <property type="match status" value="1"/>
</dbReference>
<dbReference type="InterPro" id="IPR050624">
    <property type="entry name" value="HTH-type_Tx_Regulator"/>
</dbReference>
<dbReference type="InterPro" id="IPR009057">
    <property type="entry name" value="Homeodomain-like_sf"/>
</dbReference>
<protein>
    <submittedName>
        <fullName evidence="5">TetR family transcriptional regulator</fullName>
    </submittedName>
</protein>
<keyword evidence="3" id="KW-1133">Transmembrane helix</keyword>
<dbReference type="KEGG" id="lhw:BSQ49_05645"/>
<evidence type="ECO:0000256" key="1">
    <source>
        <dbReference type="ARBA" id="ARBA00023125"/>
    </source>
</evidence>
<name>A0A3S6QNY1_9LACO</name>
<keyword evidence="1 2" id="KW-0238">DNA-binding</keyword>
<keyword evidence="3" id="KW-0472">Membrane</keyword>
<dbReference type="Gene3D" id="1.10.357.10">
    <property type="entry name" value="Tetracycline Repressor, domain 2"/>
    <property type="match status" value="1"/>
</dbReference>
<gene>
    <name evidence="5" type="ORF">BSQ49_05645</name>
</gene>
<dbReference type="SUPFAM" id="SSF46689">
    <property type="entry name" value="Homeodomain-like"/>
    <property type="match status" value="1"/>
</dbReference>
<accession>A0A3S6QNY1</accession>
<dbReference type="PROSITE" id="PS50977">
    <property type="entry name" value="HTH_TETR_2"/>
    <property type="match status" value="1"/>
</dbReference>
<dbReference type="GO" id="GO:0003677">
    <property type="term" value="F:DNA binding"/>
    <property type="evidence" value="ECO:0007669"/>
    <property type="project" value="UniProtKB-UniRule"/>
</dbReference>
<feature type="domain" description="HTH tetR-type" evidence="4">
    <location>
        <begin position="8"/>
        <end position="68"/>
    </location>
</feature>
<evidence type="ECO:0000313" key="6">
    <source>
        <dbReference type="Proteomes" id="UP000314960"/>
    </source>
</evidence>
<keyword evidence="3" id="KW-0812">Transmembrane</keyword>
<dbReference type="PANTHER" id="PTHR43479:SF11">
    <property type="entry name" value="ACREF_ENVCD OPERON REPRESSOR-RELATED"/>
    <property type="match status" value="1"/>
</dbReference>
<dbReference type="InterPro" id="IPR001647">
    <property type="entry name" value="HTH_TetR"/>
</dbReference>
<feature type="transmembrane region" description="Helical" evidence="3">
    <location>
        <begin position="138"/>
        <end position="156"/>
    </location>
</feature>
<dbReference type="InterPro" id="IPR039532">
    <property type="entry name" value="TetR_C_Firmicutes"/>
</dbReference>
<sequence length="177" mass="20505">MSPQETKQLKLNRIHKALLSLLADYPLSDITVSTLCRNAGVSRTYYYRNYKSMQEIIARHQEMAIKSYLRILPHAAHMDFAQFMTAYFQLMQRQSTETTLLINAGLTNTLIKTFRTVYLFLLEQKIINPSTKRQRNQYFASFIAGAVISIQIQWLSEGMKETPAEMGRILNSIFIEV</sequence>
<proteinExistence type="predicted"/>